<dbReference type="Proteomes" id="UP000078340">
    <property type="component" value="Unassembled WGS sequence"/>
</dbReference>
<proteinExistence type="predicted"/>
<name>A0A179HNL3_PURLI</name>
<sequence length="125" mass="13583">MLGTWQHGYWRRDLGVKNGSASSRRPGVSPNGLALNPVQRRRLRQKERVRPANHLPSAIGLNAANAETAGRDARHRGGGGGPLQPVWSVDVPPSPSRSGAWGPWFREHGVSDRVVCNRSALHCIA</sequence>
<evidence type="ECO:0000313" key="2">
    <source>
        <dbReference type="EMBL" id="OAQ91907.1"/>
    </source>
</evidence>
<gene>
    <name evidence="2" type="ORF">VFPFJ_03647</name>
</gene>
<feature type="region of interest" description="Disordered" evidence="1">
    <location>
        <begin position="16"/>
        <end position="35"/>
    </location>
</feature>
<feature type="region of interest" description="Disordered" evidence="1">
    <location>
        <begin position="47"/>
        <end position="98"/>
    </location>
</feature>
<evidence type="ECO:0000313" key="3">
    <source>
        <dbReference type="Proteomes" id="UP000078340"/>
    </source>
</evidence>
<protein>
    <submittedName>
        <fullName evidence="2">Uncharacterized protein</fullName>
    </submittedName>
</protein>
<accession>A0A179HNL3</accession>
<dbReference type="AlphaFoldDB" id="A0A179HNL3"/>
<dbReference type="EMBL" id="LSBI01000003">
    <property type="protein sequence ID" value="OAQ91907.1"/>
    <property type="molecule type" value="Genomic_DNA"/>
</dbReference>
<organism evidence="2 3">
    <name type="scientific">Purpureocillium lilacinum</name>
    <name type="common">Paecilomyces lilacinus</name>
    <dbReference type="NCBI Taxonomy" id="33203"/>
    <lineage>
        <taxon>Eukaryota</taxon>
        <taxon>Fungi</taxon>
        <taxon>Dikarya</taxon>
        <taxon>Ascomycota</taxon>
        <taxon>Pezizomycotina</taxon>
        <taxon>Sordariomycetes</taxon>
        <taxon>Hypocreomycetidae</taxon>
        <taxon>Hypocreales</taxon>
        <taxon>Ophiocordycipitaceae</taxon>
        <taxon>Purpureocillium</taxon>
    </lineage>
</organism>
<evidence type="ECO:0000256" key="1">
    <source>
        <dbReference type="SAM" id="MobiDB-lite"/>
    </source>
</evidence>
<reference evidence="2 3" key="1">
    <citation type="submission" date="2016-02" db="EMBL/GenBank/DDBJ databases">
        <title>Biosynthesis of antibiotic leucinostatins and their inhibition on Phytophthora in bio-control Purpureocillium lilacinum.</title>
        <authorList>
            <person name="Wang G."/>
            <person name="Liu Z."/>
            <person name="Lin R."/>
            <person name="Li E."/>
            <person name="Mao Z."/>
            <person name="Ling J."/>
            <person name="Yin W."/>
            <person name="Xie B."/>
        </authorList>
    </citation>
    <scope>NUCLEOTIDE SEQUENCE [LARGE SCALE GENOMIC DNA]</scope>
    <source>
        <strain evidence="2">PLFJ-1</strain>
    </source>
</reference>
<comment type="caution">
    <text evidence="2">The sequence shown here is derived from an EMBL/GenBank/DDBJ whole genome shotgun (WGS) entry which is preliminary data.</text>
</comment>